<dbReference type="UniPathway" id="UPA00077">
    <property type="reaction ID" value="UER00155"/>
</dbReference>
<keyword evidence="4 11" id="KW-0808">Transferase</keyword>
<reference evidence="11" key="2">
    <citation type="submission" date="2020-04" db="EMBL/GenBank/DDBJ databases">
        <authorList>
            <person name="Tanveer F."/>
            <person name="Xie Y."/>
            <person name="Shinwari Z.K."/>
        </authorList>
    </citation>
    <scope>NUCLEOTIDE SEQUENCE</scope>
    <source>
        <strain evidence="11">MOSEL-ME25</strain>
    </source>
</reference>
<dbReference type="STRING" id="45670.SN16_09135"/>
<dbReference type="Proteomes" id="UP000527860">
    <property type="component" value="Unassembled WGS sequence"/>
</dbReference>
<feature type="domain" description="7,8-dihydro-6-hydroxymethylpterin-pyrophosphokinase" evidence="9">
    <location>
        <begin position="5"/>
        <end position="132"/>
    </location>
</feature>
<dbReference type="Proteomes" id="UP000031546">
    <property type="component" value="Unassembled WGS sequence"/>
</dbReference>
<dbReference type="RefSeq" id="WP_040106315.1">
    <property type="nucleotide sequence ID" value="NZ_JABEVU030000001.1"/>
</dbReference>
<evidence type="ECO:0000259" key="9">
    <source>
        <dbReference type="Pfam" id="PF01288"/>
    </source>
</evidence>
<comment type="pathway">
    <text evidence="2">Cofactor biosynthesis; tetrahydrofolate biosynthesis; 2-amino-4-hydroxy-6-hydroxymethyl-7,8-dihydropteridine diphosphate from 7,8-dihydroneopterin triphosphate: step 4/4.</text>
</comment>
<gene>
    <name evidence="11" type="primary">folK</name>
    <name evidence="11" type="ORF">F7P68_0010515</name>
    <name evidence="10" type="ORF">SN16_09135</name>
</gene>
<reference evidence="11" key="3">
    <citation type="submission" date="2022-12" db="EMBL/GenBank/DDBJ databases">
        <title>Genome analysis and biological profiling of marine Salinicoccus roseus MOSEL-ME25.</title>
        <authorList>
            <person name="Mirza F.T."/>
            <person name="Xie Y."/>
            <person name="Shinwari Z.K."/>
        </authorList>
    </citation>
    <scope>NUCLEOTIDE SEQUENCE</scope>
    <source>
        <strain evidence="11">MOSEL-ME25</strain>
    </source>
</reference>
<accession>A0A0C2HFJ1</accession>
<protein>
    <recommendedName>
        <fullName evidence="3">2-amino-4-hydroxy-6-hydroxymethyldihydropteridine diphosphokinase</fullName>
        <ecNumber evidence="3">2.7.6.3</ecNumber>
    </recommendedName>
</protein>
<dbReference type="GO" id="GO:0046654">
    <property type="term" value="P:tetrahydrofolate biosynthetic process"/>
    <property type="evidence" value="ECO:0007669"/>
    <property type="project" value="UniProtKB-UniPathway"/>
</dbReference>
<evidence type="ECO:0000256" key="1">
    <source>
        <dbReference type="ARBA" id="ARBA00000198"/>
    </source>
</evidence>
<dbReference type="InterPro" id="IPR000550">
    <property type="entry name" value="Hppk"/>
</dbReference>
<keyword evidence="5" id="KW-0547">Nucleotide-binding</keyword>
<dbReference type="CDD" id="cd00483">
    <property type="entry name" value="HPPK"/>
    <property type="match status" value="1"/>
</dbReference>
<keyword evidence="7" id="KW-0067">ATP-binding</keyword>
<evidence type="ECO:0000256" key="4">
    <source>
        <dbReference type="ARBA" id="ARBA00022679"/>
    </source>
</evidence>
<dbReference type="PANTHER" id="PTHR43071">
    <property type="entry name" value="2-AMINO-4-HYDROXY-6-HYDROXYMETHYLDIHYDROPTERIDINE PYROPHOSPHOKINASE"/>
    <property type="match status" value="1"/>
</dbReference>
<dbReference type="EMBL" id="JXII01000007">
    <property type="protein sequence ID" value="KIH70414.1"/>
    <property type="molecule type" value="Genomic_DNA"/>
</dbReference>
<keyword evidence="8" id="KW-0289">Folate biosynthesis</keyword>
<sequence>MAVVYLGLGSNMGDRRDNLESAIQKLDDHEAIEVVNRSSILETEPYGKTDQPNFMNMCVMIETRVSPLDLLEVALSIEHDLGRVRKEVWGPRTIDIDILLYEDLELSLDELNIPHAEMHKRSFVLEPLSEIAGDVVHPGTGRTIEAMRRALEAGETNV</sequence>
<dbReference type="SUPFAM" id="SSF55083">
    <property type="entry name" value="6-hydroxymethyl-7,8-dihydropterin pyrophosphokinase, HPPK"/>
    <property type="match status" value="1"/>
</dbReference>
<keyword evidence="6 10" id="KW-0418">Kinase</keyword>
<evidence type="ECO:0000256" key="7">
    <source>
        <dbReference type="ARBA" id="ARBA00022840"/>
    </source>
</evidence>
<evidence type="ECO:0000313" key="11">
    <source>
        <dbReference type="EMBL" id="MDB0580961.1"/>
    </source>
</evidence>
<dbReference type="Pfam" id="PF01288">
    <property type="entry name" value="HPPK"/>
    <property type="match status" value="1"/>
</dbReference>
<dbReference type="AlphaFoldDB" id="A0A0C2HFJ1"/>
<dbReference type="InterPro" id="IPR035907">
    <property type="entry name" value="Hppk_sf"/>
</dbReference>
<evidence type="ECO:0000313" key="13">
    <source>
        <dbReference type="Proteomes" id="UP000527860"/>
    </source>
</evidence>
<evidence type="ECO:0000313" key="10">
    <source>
        <dbReference type="EMBL" id="KIH70414.1"/>
    </source>
</evidence>
<dbReference type="NCBIfam" id="TIGR01498">
    <property type="entry name" value="folK"/>
    <property type="match status" value="1"/>
</dbReference>
<comment type="caution">
    <text evidence="10">The sequence shown here is derived from an EMBL/GenBank/DDBJ whole genome shotgun (WGS) entry which is preliminary data.</text>
</comment>
<dbReference type="OrthoDB" id="9808041at2"/>
<evidence type="ECO:0000256" key="2">
    <source>
        <dbReference type="ARBA" id="ARBA00005051"/>
    </source>
</evidence>
<dbReference type="GO" id="GO:0046656">
    <property type="term" value="P:folic acid biosynthetic process"/>
    <property type="evidence" value="ECO:0007669"/>
    <property type="project" value="UniProtKB-KW"/>
</dbReference>
<proteinExistence type="predicted"/>
<dbReference type="Gene3D" id="3.30.70.560">
    <property type="entry name" value="7,8-Dihydro-6-hydroxymethylpterin-pyrophosphokinase HPPK"/>
    <property type="match status" value="1"/>
</dbReference>
<comment type="catalytic activity">
    <reaction evidence="1">
        <text>6-hydroxymethyl-7,8-dihydropterin + ATP = (7,8-dihydropterin-6-yl)methyl diphosphate + AMP + H(+)</text>
        <dbReference type="Rhea" id="RHEA:11412"/>
        <dbReference type="ChEBI" id="CHEBI:15378"/>
        <dbReference type="ChEBI" id="CHEBI:30616"/>
        <dbReference type="ChEBI" id="CHEBI:44841"/>
        <dbReference type="ChEBI" id="CHEBI:72950"/>
        <dbReference type="ChEBI" id="CHEBI:456215"/>
        <dbReference type="EC" id="2.7.6.3"/>
    </reaction>
</comment>
<dbReference type="EMBL" id="JABEVU030000001">
    <property type="protein sequence ID" value="MDB0580961.1"/>
    <property type="molecule type" value="Genomic_DNA"/>
</dbReference>
<evidence type="ECO:0000313" key="12">
    <source>
        <dbReference type="Proteomes" id="UP000031546"/>
    </source>
</evidence>
<evidence type="ECO:0000256" key="8">
    <source>
        <dbReference type="ARBA" id="ARBA00022909"/>
    </source>
</evidence>
<evidence type="ECO:0000256" key="3">
    <source>
        <dbReference type="ARBA" id="ARBA00013253"/>
    </source>
</evidence>
<dbReference type="GO" id="GO:0003848">
    <property type="term" value="F:2-amino-4-hydroxy-6-hydroxymethyldihydropteridine diphosphokinase activity"/>
    <property type="evidence" value="ECO:0007669"/>
    <property type="project" value="UniProtKB-EC"/>
</dbReference>
<dbReference type="PANTHER" id="PTHR43071:SF1">
    <property type="entry name" value="2-AMINO-4-HYDROXY-6-HYDROXYMETHYLDIHYDROPTERIDINE PYROPHOSPHOKINASE"/>
    <property type="match status" value="1"/>
</dbReference>
<dbReference type="GO" id="GO:0016301">
    <property type="term" value="F:kinase activity"/>
    <property type="evidence" value="ECO:0007669"/>
    <property type="project" value="UniProtKB-KW"/>
</dbReference>
<name>A0A0C2HFJ1_9STAP</name>
<reference evidence="10 12" key="1">
    <citation type="submission" date="2015-01" db="EMBL/GenBank/DDBJ databases">
        <title>Genome sequences of high lactate-tolerant strain Salinicoccus roseus W12 with industrial interest.</title>
        <authorList>
            <person name="Wang H."/>
            <person name="Yu B."/>
        </authorList>
    </citation>
    <scope>NUCLEOTIDE SEQUENCE [LARGE SCALE GENOMIC DNA]</scope>
    <source>
        <strain evidence="10 12">W12</strain>
    </source>
</reference>
<keyword evidence="13" id="KW-1185">Reference proteome</keyword>
<dbReference type="GO" id="GO:0005524">
    <property type="term" value="F:ATP binding"/>
    <property type="evidence" value="ECO:0007669"/>
    <property type="project" value="UniProtKB-KW"/>
</dbReference>
<evidence type="ECO:0000256" key="5">
    <source>
        <dbReference type="ARBA" id="ARBA00022741"/>
    </source>
</evidence>
<evidence type="ECO:0000256" key="6">
    <source>
        <dbReference type="ARBA" id="ARBA00022777"/>
    </source>
</evidence>
<dbReference type="GeneID" id="77845720"/>
<organism evidence="10 12">
    <name type="scientific">Salinicoccus roseus</name>
    <dbReference type="NCBI Taxonomy" id="45670"/>
    <lineage>
        <taxon>Bacteria</taxon>
        <taxon>Bacillati</taxon>
        <taxon>Bacillota</taxon>
        <taxon>Bacilli</taxon>
        <taxon>Bacillales</taxon>
        <taxon>Staphylococcaceae</taxon>
        <taxon>Salinicoccus</taxon>
    </lineage>
</organism>
<dbReference type="EC" id="2.7.6.3" evidence="3"/>